<protein>
    <submittedName>
        <fullName evidence="2">Type IX secretion system membrane protein, PorP/SprF family</fullName>
    </submittedName>
</protein>
<gene>
    <name evidence="2" type="ORF">SAMN04488090_1817</name>
</gene>
<keyword evidence="1" id="KW-0732">Signal</keyword>
<keyword evidence="3" id="KW-1185">Reference proteome</keyword>
<reference evidence="2 3" key="1">
    <citation type="submission" date="2016-10" db="EMBL/GenBank/DDBJ databases">
        <authorList>
            <person name="de Groot N.N."/>
        </authorList>
    </citation>
    <scope>NUCLEOTIDE SEQUENCE [LARGE SCALE GENOMIC DNA]</scope>
    <source>
        <strain evidence="2 3">DSM 21668</strain>
    </source>
</reference>
<organism evidence="2 3">
    <name type="scientific">Siphonobacter aquaeclarae</name>
    <dbReference type="NCBI Taxonomy" id="563176"/>
    <lineage>
        <taxon>Bacteria</taxon>
        <taxon>Pseudomonadati</taxon>
        <taxon>Bacteroidota</taxon>
        <taxon>Cytophagia</taxon>
        <taxon>Cytophagales</taxon>
        <taxon>Cytophagaceae</taxon>
        <taxon>Siphonobacter</taxon>
    </lineage>
</organism>
<feature type="signal peptide" evidence="1">
    <location>
        <begin position="1"/>
        <end position="21"/>
    </location>
</feature>
<dbReference type="Pfam" id="PF11751">
    <property type="entry name" value="PorP_SprF"/>
    <property type="match status" value="1"/>
</dbReference>
<dbReference type="RefSeq" id="WP_093200677.1">
    <property type="nucleotide sequence ID" value="NZ_FNGS01000003.1"/>
</dbReference>
<accession>A0A1G9N0F8</accession>
<dbReference type="STRING" id="563176.SAMN04488090_1817"/>
<name>A0A1G9N0F8_9BACT</name>
<dbReference type="EMBL" id="FNGS01000003">
    <property type="protein sequence ID" value="SDL80012.1"/>
    <property type="molecule type" value="Genomic_DNA"/>
</dbReference>
<evidence type="ECO:0000313" key="3">
    <source>
        <dbReference type="Proteomes" id="UP000198901"/>
    </source>
</evidence>
<dbReference type="InterPro" id="IPR019861">
    <property type="entry name" value="PorP/SprF_Bacteroidetes"/>
</dbReference>
<dbReference type="OrthoDB" id="1320396at2"/>
<dbReference type="AlphaFoldDB" id="A0A1G9N0F8"/>
<evidence type="ECO:0000313" key="2">
    <source>
        <dbReference type="EMBL" id="SDL80012.1"/>
    </source>
</evidence>
<proteinExistence type="predicted"/>
<evidence type="ECO:0000256" key="1">
    <source>
        <dbReference type="SAM" id="SignalP"/>
    </source>
</evidence>
<feature type="chain" id="PRO_5011667204" evidence="1">
    <location>
        <begin position="22"/>
        <end position="316"/>
    </location>
</feature>
<dbReference type="NCBIfam" id="TIGR03519">
    <property type="entry name" value="T9SS_PorP_fam"/>
    <property type="match status" value="1"/>
</dbReference>
<dbReference type="Proteomes" id="UP000198901">
    <property type="component" value="Unassembled WGS sequence"/>
</dbReference>
<sequence length="316" mass="34927">MRKTLYLLVLLLLTSSGRLFAQQDPQFSQYMYNQSFLNPAAAGNDGMTRFQLIHRQQYIGYQSSFGDDGGTPVSQLFTFQMPLAGIRSAVGLNILNDQAGPQINQQVQAAYSYRVALGEDRTLSFGVLGGLLIRTIDFDKLRARDPGDPLLGTGKFTESRPDVGAGVYYSTSTYYVGASMIHINQAKFSFGQDVATNRAQQTVFINGGYRYYVNEEVELNPTALVKTDLNTFSVEASLLATWRNFIWVGAGWRQGDGVPVFAGVNWNKLRFGASYDIILGGVNAKSPGSYSVLVSYAMPGPKPNKRVPVRTPRFRF</sequence>